<dbReference type="InterPro" id="IPR039373">
    <property type="entry name" value="Peptidase_M28B"/>
</dbReference>
<dbReference type="Pfam" id="PF04389">
    <property type="entry name" value="Peptidase_M28"/>
    <property type="match status" value="1"/>
</dbReference>
<reference evidence="4 5" key="1">
    <citation type="submission" date="2024-03" db="EMBL/GenBank/DDBJ databases">
        <title>Aureococcus anophagefferens CCMP1851 and Kratosvirus quantuckense: Draft genome of a second virus-susceptible host strain in the model system.</title>
        <authorList>
            <person name="Chase E."/>
            <person name="Truchon A.R."/>
            <person name="Schepens W."/>
            <person name="Wilhelm S.W."/>
        </authorList>
    </citation>
    <scope>NUCLEOTIDE SEQUENCE [LARGE SCALE GENOMIC DNA]</scope>
    <source>
        <strain evidence="4 5">CCMP1851</strain>
    </source>
</reference>
<evidence type="ECO:0000313" key="4">
    <source>
        <dbReference type="EMBL" id="KAK7232190.1"/>
    </source>
</evidence>
<feature type="chain" id="PRO_5046931679" evidence="1">
    <location>
        <begin position="23"/>
        <end position="595"/>
    </location>
</feature>
<dbReference type="Proteomes" id="UP001363151">
    <property type="component" value="Unassembled WGS sequence"/>
</dbReference>
<sequence>MRLPLLLPGALAALLPLERVLIDTPEPQLLRSHMYNLTQFDHLMASPGDHANARYVRDELRRLGFDAEIQEVPVMTHLPAGPPTLSAVAGGAVVYANFGMPSDFDALEAAGVDVRGKIALTRYGGCFRGLKAMNAEARGAVATLIYSDPQQDGFTWGPTYPAGPWRPPQGVQRGSAQYLSLCAGDPFRLYLDADAPDPCGNVSYVPKHPVLPLSYEDALPILELLGGPAAPASFAGGLAVAYALGPSRATFRLHVDNEYAEGAVPNVVATLAGDDAAFPRPVYAGNHRDAWVLGAVDPHSGTAARALAAARDAGWRPRRTVVLCSWSGEEYGLLGSTAYAELEARGALEHATAYVNVDVAVGGNATLEAAGTQSLDGLFAAAAADAHVVRGGAAVALDELWVAAGDSEDGKAAIDGVGRRPRAVFYPRRPTRSYHVGVSKLGTLGSGSDYTAFVDHLGIPSLDFSFRGPAGTYGTYHSVYDSYAYVDAVIDPDWEHHAAAARLLALLVFRLADARVLPVAPTTEARAVAAYVNELEQYANGTLGAPGYYLGYGATSFPGPVHAVEDGRLAEADAQVREAADRVDAAAAYLREICG</sequence>
<dbReference type="SUPFAM" id="SSF52025">
    <property type="entry name" value="PA domain"/>
    <property type="match status" value="1"/>
</dbReference>
<proteinExistence type="predicted"/>
<dbReference type="Gene3D" id="3.50.30.30">
    <property type="match status" value="1"/>
</dbReference>
<keyword evidence="5" id="KW-1185">Reference proteome</keyword>
<dbReference type="InterPro" id="IPR046450">
    <property type="entry name" value="PA_dom_sf"/>
</dbReference>
<accession>A0ABR1FJT1</accession>
<dbReference type="Pfam" id="PF02225">
    <property type="entry name" value="PA"/>
    <property type="match status" value="1"/>
</dbReference>
<evidence type="ECO:0000313" key="5">
    <source>
        <dbReference type="Proteomes" id="UP001363151"/>
    </source>
</evidence>
<keyword evidence="1" id="KW-0732">Signal</keyword>
<organism evidence="4 5">
    <name type="scientific">Aureococcus anophagefferens</name>
    <name type="common">Harmful bloom alga</name>
    <dbReference type="NCBI Taxonomy" id="44056"/>
    <lineage>
        <taxon>Eukaryota</taxon>
        <taxon>Sar</taxon>
        <taxon>Stramenopiles</taxon>
        <taxon>Ochrophyta</taxon>
        <taxon>Pelagophyceae</taxon>
        <taxon>Pelagomonadales</taxon>
        <taxon>Pelagomonadaceae</taxon>
        <taxon>Aureococcus</taxon>
    </lineage>
</organism>
<evidence type="ECO:0000256" key="1">
    <source>
        <dbReference type="SAM" id="SignalP"/>
    </source>
</evidence>
<feature type="domain" description="Peptidase M28" evidence="3">
    <location>
        <begin position="266"/>
        <end position="376"/>
    </location>
</feature>
<gene>
    <name evidence="4" type="primary">VPS70</name>
    <name evidence="4" type="ORF">SO694_00030026</name>
</gene>
<dbReference type="SUPFAM" id="SSF53187">
    <property type="entry name" value="Zn-dependent exopeptidases"/>
    <property type="match status" value="1"/>
</dbReference>
<feature type="signal peptide" evidence="1">
    <location>
        <begin position="1"/>
        <end position="22"/>
    </location>
</feature>
<name>A0ABR1FJT1_AURAN</name>
<dbReference type="PANTHER" id="PTHR10404:SF46">
    <property type="entry name" value="VACUOLAR PROTEIN SORTING-ASSOCIATED PROTEIN 70"/>
    <property type="match status" value="1"/>
</dbReference>
<dbReference type="Gene3D" id="3.40.630.10">
    <property type="entry name" value="Zn peptidases"/>
    <property type="match status" value="1"/>
</dbReference>
<feature type="domain" description="PA" evidence="2">
    <location>
        <begin position="93"/>
        <end position="177"/>
    </location>
</feature>
<comment type="caution">
    <text evidence="4">The sequence shown here is derived from an EMBL/GenBank/DDBJ whole genome shotgun (WGS) entry which is preliminary data.</text>
</comment>
<protein>
    <submittedName>
        <fullName evidence="4">Transferrin receptor</fullName>
    </submittedName>
</protein>
<dbReference type="PANTHER" id="PTHR10404">
    <property type="entry name" value="N-ACETYLATED-ALPHA-LINKED ACIDIC DIPEPTIDASE"/>
    <property type="match status" value="1"/>
</dbReference>
<keyword evidence="4" id="KW-0675">Receptor</keyword>
<evidence type="ECO:0000259" key="3">
    <source>
        <dbReference type="Pfam" id="PF04389"/>
    </source>
</evidence>
<dbReference type="EMBL" id="JBBJCI010000370">
    <property type="protein sequence ID" value="KAK7232190.1"/>
    <property type="molecule type" value="Genomic_DNA"/>
</dbReference>
<evidence type="ECO:0000259" key="2">
    <source>
        <dbReference type="Pfam" id="PF02225"/>
    </source>
</evidence>
<dbReference type="InterPro" id="IPR007484">
    <property type="entry name" value="Peptidase_M28"/>
</dbReference>
<dbReference type="InterPro" id="IPR003137">
    <property type="entry name" value="PA_domain"/>
</dbReference>